<sequence>MMFEGVPTYPDIDRFWEIVERYKITHFYTAPTAIRALMRYGDEPVKKHDLSSLKVLGTVGEPINPEAWTWYYRVVGKNRCPIVDTYWQKM</sequence>
<dbReference type="PANTHER" id="PTHR24095:SF14">
    <property type="entry name" value="ACETYL-COENZYME A SYNTHETASE 1"/>
    <property type="match status" value="1"/>
</dbReference>
<organism evidence="2">
    <name type="scientific">marine sediment metagenome</name>
    <dbReference type="NCBI Taxonomy" id="412755"/>
    <lineage>
        <taxon>unclassified sequences</taxon>
        <taxon>metagenomes</taxon>
        <taxon>ecological metagenomes</taxon>
    </lineage>
</organism>
<accession>A0A0F9I0F3</accession>
<dbReference type="Pfam" id="PF00501">
    <property type="entry name" value="AMP-binding"/>
    <property type="match status" value="1"/>
</dbReference>
<protein>
    <recommendedName>
        <fullName evidence="1">AMP-dependent synthetase/ligase domain-containing protein</fullName>
    </recommendedName>
</protein>
<dbReference type="GO" id="GO:0006085">
    <property type="term" value="P:acetyl-CoA biosynthetic process"/>
    <property type="evidence" value="ECO:0007669"/>
    <property type="project" value="TreeGrafter"/>
</dbReference>
<gene>
    <name evidence="2" type="ORF">LCGC14_1640430</name>
</gene>
<proteinExistence type="predicted"/>
<evidence type="ECO:0000259" key="1">
    <source>
        <dbReference type="Pfam" id="PF00501"/>
    </source>
</evidence>
<dbReference type="InterPro" id="IPR042099">
    <property type="entry name" value="ANL_N_sf"/>
</dbReference>
<comment type="caution">
    <text evidence="2">The sequence shown here is derived from an EMBL/GenBank/DDBJ whole genome shotgun (WGS) entry which is preliminary data.</text>
</comment>
<evidence type="ECO:0000313" key="2">
    <source>
        <dbReference type="EMBL" id="KKM20942.1"/>
    </source>
</evidence>
<dbReference type="AlphaFoldDB" id="A0A0F9I0F3"/>
<dbReference type="EMBL" id="LAZR01013664">
    <property type="protein sequence ID" value="KKM20942.1"/>
    <property type="molecule type" value="Genomic_DNA"/>
</dbReference>
<dbReference type="PANTHER" id="PTHR24095">
    <property type="entry name" value="ACETYL-COENZYME A SYNTHETASE"/>
    <property type="match status" value="1"/>
</dbReference>
<dbReference type="InterPro" id="IPR000873">
    <property type="entry name" value="AMP-dep_synth/lig_dom"/>
</dbReference>
<dbReference type="GO" id="GO:0003987">
    <property type="term" value="F:acetate-CoA ligase activity"/>
    <property type="evidence" value="ECO:0007669"/>
    <property type="project" value="TreeGrafter"/>
</dbReference>
<dbReference type="Gene3D" id="3.40.50.12780">
    <property type="entry name" value="N-terminal domain of ligase-like"/>
    <property type="match status" value="1"/>
</dbReference>
<reference evidence="2" key="1">
    <citation type="journal article" date="2015" name="Nature">
        <title>Complex archaea that bridge the gap between prokaryotes and eukaryotes.</title>
        <authorList>
            <person name="Spang A."/>
            <person name="Saw J.H."/>
            <person name="Jorgensen S.L."/>
            <person name="Zaremba-Niedzwiedzka K."/>
            <person name="Martijn J."/>
            <person name="Lind A.E."/>
            <person name="van Eijk R."/>
            <person name="Schleper C."/>
            <person name="Guy L."/>
            <person name="Ettema T.J."/>
        </authorList>
    </citation>
    <scope>NUCLEOTIDE SEQUENCE</scope>
</reference>
<dbReference type="SUPFAM" id="SSF56801">
    <property type="entry name" value="Acetyl-CoA synthetase-like"/>
    <property type="match status" value="1"/>
</dbReference>
<feature type="domain" description="AMP-dependent synthetase/ligase" evidence="1">
    <location>
        <begin position="3"/>
        <end position="88"/>
    </location>
</feature>
<name>A0A0F9I0F3_9ZZZZ</name>